<dbReference type="PANTHER" id="PTHR31257:SF21">
    <property type="entry name" value="OS07G0683600 PROTEIN"/>
    <property type="match status" value="1"/>
</dbReference>
<dbReference type="InterPro" id="IPR035992">
    <property type="entry name" value="Ricin_B-like_lectins"/>
</dbReference>
<dbReference type="EMBL" id="CM035435">
    <property type="protein sequence ID" value="KAH7289807.1"/>
    <property type="molecule type" value="Genomic_DNA"/>
</dbReference>
<sequence>MSHSYCEPIGRRYQVGASCAQVQGQLVKILSKADKTFNLAVRNGCPVMAPADSDDPTQLWVKDLTYGARTQDNYGSPAFALVNKATGEVLKHGKEKGQQLHLVEYWPGMLDEDILFSESQDFGEGFRTVRMASDTLLNMTLLLKEKKSSLFHHSAPDEIKEGTAVILDTWHENDNQLWKLFPL</sequence>
<keyword evidence="2" id="KW-1185">Reference proteome</keyword>
<reference evidence="1" key="1">
    <citation type="submission" date="2021-08" db="EMBL/GenBank/DDBJ databases">
        <title>WGS assembly of Ceratopteris richardii.</title>
        <authorList>
            <person name="Marchant D.B."/>
            <person name="Chen G."/>
            <person name="Jenkins J."/>
            <person name="Shu S."/>
            <person name="Leebens-Mack J."/>
            <person name="Grimwood J."/>
            <person name="Schmutz J."/>
            <person name="Soltis P."/>
            <person name="Soltis D."/>
            <person name="Chen Z.-H."/>
        </authorList>
    </citation>
    <scope>NUCLEOTIDE SEQUENCE</scope>
    <source>
        <strain evidence="1">Whitten #5841</strain>
        <tissue evidence="1">Leaf</tissue>
    </source>
</reference>
<evidence type="ECO:0000313" key="1">
    <source>
        <dbReference type="EMBL" id="KAH7289807.1"/>
    </source>
</evidence>
<accession>A0A8T2R177</accession>
<dbReference type="AlphaFoldDB" id="A0A8T2R177"/>
<evidence type="ECO:0000313" key="2">
    <source>
        <dbReference type="Proteomes" id="UP000825935"/>
    </source>
</evidence>
<dbReference type="OMA" id="PCQERNA"/>
<protein>
    <submittedName>
        <fullName evidence="1">Uncharacterized protein</fullName>
    </submittedName>
</protein>
<organism evidence="1 2">
    <name type="scientific">Ceratopteris richardii</name>
    <name type="common">Triangle waterfern</name>
    <dbReference type="NCBI Taxonomy" id="49495"/>
    <lineage>
        <taxon>Eukaryota</taxon>
        <taxon>Viridiplantae</taxon>
        <taxon>Streptophyta</taxon>
        <taxon>Embryophyta</taxon>
        <taxon>Tracheophyta</taxon>
        <taxon>Polypodiopsida</taxon>
        <taxon>Polypodiidae</taxon>
        <taxon>Polypodiales</taxon>
        <taxon>Pteridineae</taxon>
        <taxon>Pteridaceae</taxon>
        <taxon>Parkerioideae</taxon>
        <taxon>Ceratopteris</taxon>
    </lineage>
</organism>
<dbReference type="Proteomes" id="UP000825935">
    <property type="component" value="Chromosome 30"/>
</dbReference>
<comment type="caution">
    <text evidence="1">The sequence shown here is derived from an EMBL/GenBank/DDBJ whole genome shotgun (WGS) entry which is preliminary data.</text>
</comment>
<dbReference type="Gene3D" id="2.80.10.50">
    <property type="match status" value="1"/>
</dbReference>
<proteinExistence type="predicted"/>
<dbReference type="InterPro" id="IPR040249">
    <property type="entry name" value="Ricin_B-like_lectin_EULS3-like"/>
</dbReference>
<dbReference type="OrthoDB" id="7769065at2759"/>
<gene>
    <name evidence="1" type="ORF">KP509_30G019500</name>
</gene>
<dbReference type="SUPFAM" id="SSF50370">
    <property type="entry name" value="Ricin B-like lectins"/>
    <property type="match status" value="1"/>
</dbReference>
<name>A0A8T2R177_CERRI</name>
<dbReference type="CDD" id="cd23431">
    <property type="entry name" value="beta-trefoil_Ricin_AtEULS3-like"/>
    <property type="match status" value="1"/>
</dbReference>
<dbReference type="PANTHER" id="PTHR31257">
    <property type="entry name" value="RICIN B-LIKE LECTIN EULS3"/>
    <property type="match status" value="1"/>
</dbReference>